<dbReference type="InterPro" id="IPR013658">
    <property type="entry name" value="SGL"/>
</dbReference>
<evidence type="ECO:0000313" key="3">
    <source>
        <dbReference type="Proteomes" id="UP001431221"/>
    </source>
</evidence>
<dbReference type="InterPro" id="IPR011042">
    <property type="entry name" value="6-blade_b-propeller_TolB-like"/>
</dbReference>
<dbReference type="PANTHER" id="PTHR47572">
    <property type="entry name" value="LIPOPROTEIN-RELATED"/>
    <property type="match status" value="1"/>
</dbReference>
<evidence type="ECO:0000313" key="2">
    <source>
        <dbReference type="EMBL" id="MCK7616232.1"/>
    </source>
</evidence>
<protein>
    <submittedName>
        <fullName evidence="2">SMP-30/gluconolactonase/LRE family protein</fullName>
    </submittedName>
</protein>
<keyword evidence="3" id="KW-1185">Reference proteome</keyword>
<dbReference type="PANTHER" id="PTHR47572:SF5">
    <property type="entry name" value="BLR2277 PROTEIN"/>
    <property type="match status" value="1"/>
</dbReference>
<reference evidence="2" key="1">
    <citation type="submission" date="2022-04" db="EMBL/GenBank/DDBJ databases">
        <title>Roseibium sp. CAU 1639 isolated from mud.</title>
        <authorList>
            <person name="Kim W."/>
        </authorList>
    </citation>
    <scope>NUCLEOTIDE SEQUENCE</scope>
    <source>
        <strain evidence="2">CAU 1639</strain>
    </source>
</reference>
<proteinExistence type="predicted"/>
<evidence type="ECO:0000259" key="1">
    <source>
        <dbReference type="Pfam" id="PF08450"/>
    </source>
</evidence>
<sequence>MLAAKGKSLGELQFLGHGMSRPESVLAISSGDIFTSHKSRGIVRICADGSQYHLAKETELGGVPIVPNGIALRQNGTFLIANISDAGGLLELDAEGVRLFHPCGSGEQSPPVNFVCLDPTGRIWFTVSSTFSPRSLAYRRDVQNGYVGVIENGQMRVVLEGLHYTNEICLDFEAGWLYVAETFGQKISRVPLSENGVDGHKQDFVHLPKGAFVDGITLDSEGGLIAACIVSNELFRIFPDGDFETILTERQNDWVGMVEAALDAGKMGRAHFDNAPTTSLRNVSSSAFFGLDLDRLVCGNLLGDSLPVLKAPVRGRQLPHWGVEVPLWGDAF</sequence>
<dbReference type="InterPro" id="IPR051262">
    <property type="entry name" value="SMP-30/CGR1_Lactonase"/>
</dbReference>
<accession>A0ABT0H3F9</accession>
<dbReference type="EMBL" id="JALNMJ010000052">
    <property type="protein sequence ID" value="MCK7616232.1"/>
    <property type="molecule type" value="Genomic_DNA"/>
</dbReference>
<organism evidence="2 3">
    <name type="scientific">Roseibium sediminicola</name>
    <dbReference type="NCBI Taxonomy" id="2933272"/>
    <lineage>
        <taxon>Bacteria</taxon>
        <taxon>Pseudomonadati</taxon>
        <taxon>Pseudomonadota</taxon>
        <taxon>Alphaproteobacteria</taxon>
        <taxon>Hyphomicrobiales</taxon>
        <taxon>Stappiaceae</taxon>
        <taxon>Roseibium</taxon>
    </lineage>
</organism>
<dbReference type="SUPFAM" id="SSF63829">
    <property type="entry name" value="Calcium-dependent phosphotriesterase"/>
    <property type="match status" value="1"/>
</dbReference>
<dbReference type="Proteomes" id="UP001431221">
    <property type="component" value="Unassembled WGS sequence"/>
</dbReference>
<gene>
    <name evidence="2" type="ORF">M0H32_29160</name>
</gene>
<feature type="domain" description="SMP-30/Gluconolactonase/LRE-like region" evidence="1">
    <location>
        <begin position="49"/>
        <end position="242"/>
    </location>
</feature>
<name>A0ABT0H3F9_9HYPH</name>
<comment type="caution">
    <text evidence="2">The sequence shown here is derived from an EMBL/GenBank/DDBJ whole genome shotgun (WGS) entry which is preliminary data.</text>
</comment>
<dbReference type="Pfam" id="PF08450">
    <property type="entry name" value="SGL"/>
    <property type="match status" value="1"/>
</dbReference>
<dbReference type="Gene3D" id="2.120.10.30">
    <property type="entry name" value="TolB, C-terminal domain"/>
    <property type="match status" value="1"/>
</dbReference>